<protein>
    <submittedName>
        <fullName evidence="1">Uncharacterized protein</fullName>
    </submittedName>
</protein>
<name>A0ACB8RTQ3_9AGAM</name>
<accession>A0ACB8RTQ3</accession>
<gene>
    <name evidence="1" type="ORF">FA95DRAFT_1606108</name>
</gene>
<evidence type="ECO:0000313" key="2">
    <source>
        <dbReference type="Proteomes" id="UP000814033"/>
    </source>
</evidence>
<dbReference type="Proteomes" id="UP000814033">
    <property type="component" value="Unassembled WGS sequence"/>
</dbReference>
<reference evidence="1" key="2">
    <citation type="journal article" date="2022" name="New Phytol.">
        <title>Evolutionary transition to the ectomycorrhizal habit in the genomes of a hyperdiverse lineage of mushroom-forming fungi.</title>
        <authorList>
            <person name="Looney B."/>
            <person name="Miyauchi S."/>
            <person name="Morin E."/>
            <person name="Drula E."/>
            <person name="Courty P.E."/>
            <person name="Kohler A."/>
            <person name="Kuo A."/>
            <person name="LaButti K."/>
            <person name="Pangilinan J."/>
            <person name="Lipzen A."/>
            <person name="Riley R."/>
            <person name="Andreopoulos W."/>
            <person name="He G."/>
            <person name="Johnson J."/>
            <person name="Nolan M."/>
            <person name="Tritt A."/>
            <person name="Barry K.W."/>
            <person name="Grigoriev I.V."/>
            <person name="Nagy L.G."/>
            <person name="Hibbett D."/>
            <person name="Henrissat B."/>
            <person name="Matheny P.B."/>
            <person name="Labbe J."/>
            <person name="Martin F.M."/>
        </authorList>
    </citation>
    <scope>NUCLEOTIDE SEQUENCE</scope>
    <source>
        <strain evidence="1">FP105234-sp</strain>
    </source>
</reference>
<comment type="caution">
    <text evidence="1">The sequence shown here is derived from an EMBL/GenBank/DDBJ whole genome shotgun (WGS) entry which is preliminary data.</text>
</comment>
<proteinExistence type="predicted"/>
<evidence type="ECO:0000313" key="1">
    <source>
        <dbReference type="EMBL" id="KAI0047414.1"/>
    </source>
</evidence>
<sequence length="248" mass="27574">MGQYWMILNLDCRDRFDTLAKLGETFFDGYEWMTRVLTEPVIPAPLAVRADSSKSSLGALALPVEIILMIFHELKDVEDAMYLSIAHPTLEAIGATHLHALRLAEHAPWIGDRLVCIGDYAKLDDLPTGMLSSAERAEVNTLPRSGDSKEPNLDGFAYHACKDFTRYLSKKPFGATGMAFERMRDPDRSRFIGMHKAAYGADEWVLCNLSKQEFVLSRTIKDLTREETTGPLRDGLIGFGMAQGIASG</sequence>
<keyword evidence="2" id="KW-1185">Reference proteome</keyword>
<organism evidence="1 2">
    <name type="scientific">Auriscalpium vulgare</name>
    <dbReference type="NCBI Taxonomy" id="40419"/>
    <lineage>
        <taxon>Eukaryota</taxon>
        <taxon>Fungi</taxon>
        <taxon>Dikarya</taxon>
        <taxon>Basidiomycota</taxon>
        <taxon>Agaricomycotina</taxon>
        <taxon>Agaricomycetes</taxon>
        <taxon>Russulales</taxon>
        <taxon>Auriscalpiaceae</taxon>
        <taxon>Auriscalpium</taxon>
    </lineage>
</organism>
<reference evidence="1" key="1">
    <citation type="submission" date="2021-02" db="EMBL/GenBank/DDBJ databases">
        <authorList>
            <consortium name="DOE Joint Genome Institute"/>
            <person name="Ahrendt S."/>
            <person name="Looney B.P."/>
            <person name="Miyauchi S."/>
            <person name="Morin E."/>
            <person name="Drula E."/>
            <person name="Courty P.E."/>
            <person name="Chicoki N."/>
            <person name="Fauchery L."/>
            <person name="Kohler A."/>
            <person name="Kuo A."/>
            <person name="Labutti K."/>
            <person name="Pangilinan J."/>
            <person name="Lipzen A."/>
            <person name="Riley R."/>
            <person name="Andreopoulos W."/>
            <person name="He G."/>
            <person name="Johnson J."/>
            <person name="Barry K.W."/>
            <person name="Grigoriev I.V."/>
            <person name="Nagy L."/>
            <person name="Hibbett D."/>
            <person name="Henrissat B."/>
            <person name="Matheny P.B."/>
            <person name="Labbe J."/>
            <person name="Martin F."/>
        </authorList>
    </citation>
    <scope>NUCLEOTIDE SEQUENCE</scope>
    <source>
        <strain evidence="1">FP105234-sp</strain>
    </source>
</reference>
<dbReference type="EMBL" id="MU275905">
    <property type="protein sequence ID" value="KAI0047414.1"/>
    <property type="molecule type" value="Genomic_DNA"/>
</dbReference>